<dbReference type="InterPro" id="IPR058240">
    <property type="entry name" value="rSAM_sf"/>
</dbReference>
<dbReference type="Pfam" id="PF04055">
    <property type="entry name" value="Radical_SAM"/>
    <property type="match status" value="1"/>
</dbReference>
<dbReference type="Gene3D" id="3.80.30.20">
    <property type="entry name" value="tm_1862 like domain"/>
    <property type="match status" value="1"/>
</dbReference>
<evidence type="ECO:0000259" key="1">
    <source>
        <dbReference type="PROSITE" id="PS51918"/>
    </source>
</evidence>
<dbReference type="Pfam" id="PF19864">
    <property type="entry name" value="Radical_SAM_N2"/>
    <property type="match status" value="1"/>
</dbReference>
<sequence length="617" mass="71011">MDKKLKLTDDILLSVEKPARYLGNEINVVGKDINDIDIRFALCFPDVYEIGMSHVGLSILYDFLNKREDTFCERVFSPWDDLEKIMREKNIELFSLESQDDIKAFDFLGFTVQYEMSYTNILNTIDLSGMAVYSKDRSEDDPIVCAGGPCTYNPEPIADFIDFFYIGEAETTLSEILDLYKIHKNNGGTKEEFLIKLLDIEGVYVPKFYDVTYKENGEIKDFKPNHKNAKAKIKKQIVMDLTNAPYPSKPLVPLIQTVHDRVVLELFRGCARGCRFCQAGMIYRPLREKDVNVLKKQATELIKNTGHDEISLISLSSSDYTGLEELTNYLIDEFGNDKHVNLSLPSLRIDKFSLDIMSKVQELRKSSITFAPEAGSQRLRDVINKGITEEDILSGSSQAFKGGWTRVKLYFMLGLPTENYEDIEAIAKLGQDIVEEYYKLPKEVRKRKPQIVVSTSFFVPKAFTPFQWTAQDTYETFMEKQTFLNKKINKKSIKYNCHDAKTSMLEGVMARGDRKISKVIYSAWKNGATFDAWSEFFRFENWENAFEENDIDPLFYSSRERDFEEILPWDFIDTGVTKEFLYREYLRAKEGIVSENCIDSCMNCGAKSFGGGICYVD</sequence>
<evidence type="ECO:0000313" key="2">
    <source>
        <dbReference type="EMBL" id="QUH31650.1"/>
    </source>
</evidence>
<dbReference type="CDD" id="cd01335">
    <property type="entry name" value="Radical_SAM"/>
    <property type="match status" value="1"/>
</dbReference>
<reference evidence="2 3" key="1">
    <citation type="submission" date="2020-07" db="EMBL/GenBank/DDBJ databases">
        <title>Vallitalea guaymasensis genome.</title>
        <authorList>
            <person name="Postec A."/>
        </authorList>
    </citation>
    <scope>NUCLEOTIDE SEQUENCE [LARGE SCALE GENOMIC DNA]</scope>
    <source>
        <strain evidence="2 3">Ra1766G1</strain>
    </source>
</reference>
<dbReference type="SUPFAM" id="SSF102114">
    <property type="entry name" value="Radical SAM enzymes"/>
    <property type="match status" value="1"/>
</dbReference>
<dbReference type="InterPro" id="IPR023404">
    <property type="entry name" value="rSAM_horseshoe"/>
</dbReference>
<dbReference type="GO" id="GO:0003824">
    <property type="term" value="F:catalytic activity"/>
    <property type="evidence" value="ECO:0007669"/>
    <property type="project" value="InterPro"/>
</dbReference>
<dbReference type="SFLD" id="SFLDS00029">
    <property type="entry name" value="Radical_SAM"/>
    <property type="match status" value="1"/>
</dbReference>
<organism evidence="2 3">
    <name type="scientific">Vallitalea guaymasensis</name>
    <dbReference type="NCBI Taxonomy" id="1185412"/>
    <lineage>
        <taxon>Bacteria</taxon>
        <taxon>Bacillati</taxon>
        <taxon>Bacillota</taxon>
        <taxon>Clostridia</taxon>
        <taxon>Lachnospirales</taxon>
        <taxon>Vallitaleaceae</taxon>
        <taxon>Vallitalea</taxon>
    </lineage>
</organism>
<dbReference type="AlphaFoldDB" id="A0A8J8MFF2"/>
<dbReference type="PROSITE" id="PS51918">
    <property type="entry name" value="RADICAL_SAM"/>
    <property type="match status" value="1"/>
</dbReference>
<dbReference type="InterPro" id="IPR006638">
    <property type="entry name" value="Elp3/MiaA/NifB-like_rSAM"/>
</dbReference>
<name>A0A8J8MFF2_9FIRM</name>
<dbReference type="EMBL" id="CP058561">
    <property type="protein sequence ID" value="QUH31650.1"/>
    <property type="molecule type" value="Genomic_DNA"/>
</dbReference>
<dbReference type="SMART" id="SM00729">
    <property type="entry name" value="Elp3"/>
    <property type="match status" value="1"/>
</dbReference>
<dbReference type="Proteomes" id="UP000677305">
    <property type="component" value="Chromosome"/>
</dbReference>
<dbReference type="PANTHER" id="PTHR42731">
    <property type="entry name" value="SLL1084 PROTEIN"/>
    <property type="match status" value="1"/>
</dbReference>
<proteinExistence type="predicted"/>
<accession>A0A8J8MFF2</accession>
<dbReference type="NCBIfam" id="TIGR03960">
    <property type="entry name" value="rSAM_fuse_unch"/>
    <property type="match status" value="1"/>
</dbReference>
<dbReference type="GO" id="GO:0051536">
    <property type="term" value="F:iron-sulfur cluster binding"/>
    <property type="evidence" value="ECO:0007669"/>
    <property type="project" value="InterPro"/>
</dbReference>
<gene>
    <name evidence="2" type="ORF">HYG85_23065</name>
</gene>
<dbReference type="PANTHER" id="PTHR42731:SF1">
    <property type="entry name" value="RADICAL SAM DOMAIN PROTEIN"/>
    <property type="match status" value="1"/>
</dbReference>
<dbReference type="KEGG" id="vgu:HYG85_23065"/>
<feature type="domain" description="Radical SAM core" evidence="1">
    <location>
        <begin position="256"/>
        <end position="491"/>
    </location>
</feature>
<protein>
    <submittedName>
        <fullName evidence="2">TIGR03960 family B12-binding radical SAM protein</fullName>
    </submittedName>
</protein>
<dbReference type="InterPro" id="IPR007197">
    <property type="entry name" value="rSAM"/>
</dbReference>
<dbReference type="SFLD" id="SFLDG01082">
    <property type="entry name" value="B12-binding_domain_containing"/>
    <property type="match status" value="1"/>
</dbReference>
<dbReference type="InterPro" id="IPR045784">
    <property type="entry name" value="Radical_SAM_N2"/>
</dbReference>
<dbReference type="InterPro" id="IPR023862">
    <property type="entry name" value="CHP03960_rSAM"/>
</dbReference>
<evidence type="ECO:0000313" key="3">
    <source>
        <dbReference type="Proteomes" id="UP000677305"/>
    </source>
</evidence>
<dbReference type="RefSeq" id="WP_212691612.1">
    <property type="nucleotide sequence ID" value="NZ_CP058561.1"/>
</dbReference>
<keyword evidence="3" id="KW-1185">Reference proteome</keyword>